<keyword evidence="2" id="KW-1185">Reference proteome</keyword>
<comment type="caution">
    <text evidence="1">The sequence shown here is derived from an EMBL/GenBank/DDBJ whole genome shotgun (WGS) entry which is preliminary data.</text>
</comment>
<dbReference type="EMBL" id="LMTR01000045">
    <property type="protein sequence ID" value="KWT69461.1"/>
    <property type="molecule type" value="Genomic_DNA"/>
</dbReference>
<evidence type="ECO:0008006" key="3">
    <source>
        <dbReference type="Google" id="ProtNLM"/>
    </source>
</evidence>
<reference evidence="1 2" key="1">
    <citation type="submission" date="2015-10" db="EMBL/GenBank/DDBJ databases">
        <title>Transcriptomic analysis of a linuron degrading triple-species bacterial consortium.</title>
        <authorList>
            <person name="Albers P."/>
        </authorList>
    </citation>
    <scope>NUCLEOTIDE SEQUENCE [LARGE SCALE GENOMIC DNA]</scope>
    <source>
        <strain evidence="1 2">WDL6</strain>
    </source>
</reference>
<evidence type="ECO:0000313" key="1">
    <source>
        <dbReference type="EMBL" id="KWT69461.1"/>
    </source>
</evidence>
<sequence>MLTDTYAWNGENVDFHRCKICGCLTHWYPRSRKRNRMGINARLLDPQSLAAAEIRYKDSAGTGLFR</sequence>
<dbReference type="PATRIC" id="fig|121290.4.peg.2785"/>
<name>A0A109BIJ7_HYPSL</name>
<organism evidence="1 2">
    <name type="scientific">Hyphomicrobium sulfonivorans</name>
    <dbReference type="NCBI Taxonomy" id="121290"/>
    <lineage>
        <taxon>Bacteria</taxon>
        <taxon>Pseudomonadati</taxon>
        <taxon>Pseudomonadota</taxon>
        <taxon>Alphaproteobacteria</taxon>
        <taxon>Hyphomicrobiales</taxon>
        <taxon>Hyphomicrobiaceae</taxon>
        <taxon>Hyphomicrobium</taxon>
    </lineage>
</organism>
<dbReference type="SUPFAM" id="SSF51316">
    <property type="entry name" value="Mss4-like"/>
    <property type="match status" value="1"/>
</dbReference>
<dbReference type="Gene3D" id="2.170.150.70">
    <property type="match status" value="1"/>
</dbReference>
<dbReference type="InterPro" id="IPR011057">
    <property type="entry name" value="Mss4-like_sf"/>
</dbReference>
<protein>
    <recommendedName>
        <fullName evidence="3">CENP-V/GFA domain-containing protein</fullName>
    </recommendedName>
</protein>
<dbReference type="AlphaFoldDB" id="A0A109BIJ7"/>
<dbReference type="Proteomes" id="UP000059074">
    <property type="component" value="Unassembled WGS sequence"/>
</dbReference>
<gene>
    <name evidence="1" type="ORF">APY04_1544</name>
</gene>
<proteinExistence type="predicted"/>
<accession>A0A109BIJ7</accession>
<evidence type="ECO:0000313" key="2">
    <source>
        <dbReference type="Proteomes" id="UP000059074"/>
    </source>
</evidence>